<dbReference type="HOGENOM" id="CLU_2884488_0_0_0"/>
<dbReference type="Proteomes" id="UP000018914">
    <property type="component" value="Chromosome"/>
</dbReference>
<accession>W0DES6</accession>
<sequence>MLPFYPQRVLGCALSFTEQDGEHHPVYDFLATDTQTINKILDLAQEDGLAVLCKNLLTCYEEI</sequence>
<evidence type="ECO:0000313" key="2">
    <source>
        <dbReference type="Proteomes" id="UP000018914"/>
    </source>
</evidence>
<dbReference type="KEGG" id="trd:THERU_05075"/>
<evidence type="ECO:0000313" key="1">
    <source>
        <dbReference type="EMBL" id="AHE96851.1"/>
    </source>
</evidence>
<keyword evidence="2" id="KW-1185">Reference proteome</keyword>
<dbReference type="EMBL" id="CP007028">
    <property type="protein sequence ID" value="AHE96851.1"/>
    <property type="molecule type" value="Genomic_DNA"/>
</dbReference>
<organism evidence="2">
    <name type="scientific">Thermocrinis ruber</name>
    <dbReference type="NCBI Taxonomy" id="75906"/>
    <lineage>
        <taxon>Bacteria</taxon>
        <taxon>Pseudomonadati</taxon>
        <taxon>Aquificota</taxon>
        <taxon>Aquificia</taxon>
        <taxon>Aquificales</taxon>
        <taxon>Aquificaceae</taxon>
        <taxon>Thermocrinis</taxon>
    </lineage>
</organism>
<dbReference type="AlphaFoldDB" id="W0DES6"/>
<proteinExistence type="predicted"/>
<reference evidence="1 2" key="1">
    <citation type="submission" date="2013-12" db="EMBL/GenBank/DDBJ databases">
        <authorList>
            <consortium name="DOE Joint Genome Institute"/>
            <person name="Eisen J."/>
            <person name="Huntemann M."/>
            <person name="Han J."/>
            <person name="Chen A."/>
            <person name="Kyrpides N."/>
            <person name="Mavromatis K."/>
            <person name="Markowitz V."/>
            <person name="Palaniappan K."/>
            <person name="Ivanova N."/>
            <person name="Schaumberg A."/>
            <person name="Pati A."/>
            <person name="Liolios K."/>
            <person name="Nordberg H.P."/>
            <person name="Cantor M.N."/>
            <person name="Hua S.X."/>
            <person name="Woyke T."/>
        </authorList>
    </citation>
    <scope>NUCLEOTIDE SEQUENCE [LARGE SCALE GENOMIC DNA]</scope>
    <source>
        <strain evidence="1 2">DSM 23557</strain>
    </source>
</reference>
<name>W0DES6_9AQUI</name>
<protein>
    <submittedName>
        <fullName evidence="1">Uncharacterized protein</fullName>
    </submittedName>
</protein>
<gene>
    <name evidence="1" type="ORF">THERU_05075</name>
</gene>